<evidence type="ECO:0000256" key="1">
    <source>
        <dbReference type="SAM" id="MobiDB-lite"/>
    </source>
</evidence>
<feature type="region of interest" description="Disordered" evidence="1">
    <location>
        <begin position="37"/>
        <end position="79"/>
    </location>
</feature>
<organism evidence="2 3">
    <name type="scientific">Oryza rufipogon</name>
    <name type="common">Brownbeard rice</name>
    <name type="synonym">Asian wild rice</name>
    <dbReference type="NCBI Taxonomy" id="4529"/>
    <lineage>
        <taxon>Eukaryota</taxon>
        <taxon>Viridiplantae</taxon>
        <taxon>Streptophyta</taxon>
        <taxon>Embryophyta</taxon>
        <taxon>Tracheophyta</taxon>
        <taxon>Spermatophyta</taxon>
        <taxon>Magnoliopsida</taxon>
        <taxon>Liliopsida</taxon>
        <taxon>Poales</taxon>
        <taxon>Poaceae</taxon>
        <taxon>BOP clade</taxon>
        <taxon>Oryzoideae</taxon>
        <taxon>Oryzeae</taxon>
        <taxon>Oryzinae</taxon>
        <taxon>Oryza</taxon>
    </lineage>
</organism>
<evidence type="ECO:0000313" key="3">
    <source>
        <dbReference type="Proteomes" id="UP000008022"/>
    </source>
</evidence>
<dbReference type="AlphaFoldDB" id="A0A0E0R0R5"/>
<reference evidence="3" key="1">
    <citation type="submission" date="2013-06" db="EMBL/GenBank/DDBJ databases">
        <authorList>
            <person name="Zhao Q."/>
        </authorList>
    </citation>
    <scope>NUCLEOTIDE SEQUENCE</scope>
    <source>
        <strain evidence="3">cv. W1943</strain>
    </source>
</reference>
<name>A0A0E0R0R5_ORYRU</name>
<dbReference type="HOGENOM" id="CLU_2268183_0_0_1"/>
<reference evidence="2" key="2">
    <citation type="submission" date="2015-06" db="UniProtKB">
        <authorList>
            <consortium name="EnsemblPlants"/>
        </authorList>
    </citation>
    <scope>IDENTIFICATION</scope>
</reference>
<accession>A0A0E0R0R5</accession>
<protein>
    <submittedName>
        <fullName evidence="2">Uncharacterized protein</fullName>
    </submittedName>
</protein>
<dbReference type="EnsemblPlants" id="ORUFI10G15030.2">
    <property type="protein sequence ID" value="ORUFI10G15030.2"/>
    <property type="gene ID" value="ORUFI10G15030"/>
</dbReference>
<dbReference type="Gramene" id="ORUFI10G15030.2">
    <property type="protein sequence ID" value="ORUFI10G15030.2"/>
    <property type="gene ID" value="ORUFI10G15030"/>
</dbReference>
<evidence type="ECO:0000313" key="2">
    <source>
        <dbReference type="EnsemblPlants" id="ORUFI10G15030.2"/>
    </source>
</evidence>
<proteinExistence type="predicted"/>
<feature type="compositionally biased region" description="Low complexity" evidence="1">
    <location>
        <begin position="68"/>
        <end position="79"/>
    </location>
</feature>
<sequence length="103" mass="10880">MATGIHNRDPLLPSSFDRDGTRAASVVVATGGLNQPPAPYVRGLGRHSHGSGARWPLAPAGSPPSAAPSPRRSPSFSLPPLVVAPGERRFEMCDDFMILVRLV</sequence>
<dbReference type="Proteomes" id="UP000008022">
    <property type="component" value="Unassembled WGS sequence"/>
</dbReference>
<keyword evidence="3" id="KW-1185">Reference proteome</keyword>